<gene>
    <name evidence="2" type="ORF">J2X19_002641</name>
</gene>
<dbReference type="PANTHER" id="PTHR43190:SF3">
    <property type="entry name" value="N-ACETYL-D-GLUCOSAMINE KINASE"/>
    <property type="match status" value="1"/>
</dbReference>
<dbReference type="RefSeq" id="WP_310373739.1">
    <property type="nucleotide sequence ID" value="NZ_JAVDXT010000002.1"/>
</dbReference>
<sequence>MKQPADIFYLVGVDGGGSSTRARITRPDGSVLGEGKAGASGLMQGIPQAWQHIQLAIERAAQAMAAADVPPLTPHNCALAIGVAGFNNAQWRAAFLAANPGYTQLVVDTDVFTALLGAHQGQPGALVIAGTGTVAQALHADGSRTTAGGWGFPSGDEGGGAVLGLRAVNLAQQAIDRRRAPSALSRAVLQAVGPSADDLLAWCCAANQADFARLAPLVFDSEAHDPAAALLLADAVGTLERLALAVDPGGRLPLALWGSIGQRLAPRLAPPLQARLVLPQADALQGAIQLLSRQFA</sequence>
<dbReference type="InterPro" id="IPR043129">
    <property type="entry name" value="ATPase_NBD"/>
</dbReference>
<accession>A0ABU2C9E2</accession>
<evidence type="ECO:0000313" key="3">
    <source>
        <dbReference type="Proteomes" id="UP001180487"/>
    </source>
</evidence>
<reference evidence="2 3" key="1">
    <citation type="submission" date="2023-07" db="EMBL/GenBank/DDBJ databases">
        <title>Sorghum-associated microbial communities from plants grown in Nebraska, USA.</title>
        <authorList>
            <person name="Schachtman D."/>
        </authorList>
    </citation>
    <scope>NUCLEOTIDE SEQUENCE [LARGE SCALE GENOMIC DNA]</scope>
    <source>
        <strain evidence="2 3">BE313</strain>
    </source>
</reference>
<dbReference type="InterPro" id="IPR002731">
    <property type="entry name" value="ATPase_BadF"/>
</dbReference>
<dbReference type="Proteomes" id="UP001180487">
    <property type="component" value="Unassembled WGS sequence"/>
</dbReference>
<comment type="caution">
    <text evidence="2">The sequence shown here is derived from an EMBL/GenBank/DDBJ whole genome shotgun (WGS) entry which is preliminary data.</text>
</comment>
<evidence type="ECO:0000313" key="2">
    <source>
        <dbReference type="EMBL" id="MDR7377962.1"/>
    </source>
</evidence>
<dbReference type="SUPFAM" id="SSF53067">
    <property type="entry name" value="Actin-like ATPase domain"/>
    <property type="match status" value="2"/>
</dbReference>
<protein>
    <submittedName>
        <fullName evidence="2">Glucosamine kinase</fullName>
        <ecNumber evidence="2">2.7.1.8</ecNumber>
    </submittedName>
</protein>
<dbReference type="CDD" id="cd24082">
    <property type="entry name" value="ASKHA_NBD_GspK-like"/>
    <property type="match status" value="1"/>
</dbReference>
<organism evidence="2 3">
    <name type="scientific">Rhodoferax ferrireducens</name>
    <dbReference type="NCBI Taxonomy" id="192843"/>
    <lineage>
        <taxon>Bacteria</taxon>
        <taxon>Pseudomonadati</taxon>
        <taxon>Pseudomonadota</taxon>
        <taxon>Betaproteobacteria</taxon>
        <taxon>Burkholderiales</taxon>
        <taxon>Comamonadaceae</taxon>
        <taxon>Rhodoferax</taxon>
    </lineage>
</organism>
<dbReference type="EC" id="2.7.1.8" evidence="2"/>
<name>A0ABU2C9E2_9BURK</name>
<dbReference type="Gene3D" id="3.30.420.40">
    <property type="match status" value="2"/>
</dbReference>
<dbReference type="GO" id="GO:0047931">
    <property type="term" value="F:glucosamine kinase activity"/>
    <property type="evidence" value="ECO:0007669"/>
    <property type="project" value="UniProtKB-EC"/>
</dbReference>
<dbReference type="InterPro" id="IPR052519">
    <property type="entry name" value="Euk-type_GlcNAc_Kinase"/>
</dbReference>
<dbReference type="EMBL" id="JAVDXT010000002">
    <property type="protein sequence ID" value="MDR7377962.1"/>
    <property type="molecule type" value="Genomic_DNA"/>
</dbReference>
<feature type="domain" description="ATPase BadF/BadG/BcrA/BcrD type" evidence="1">
    <location>
        <begin position="11"/>
        <end position="244"/>
    </location>
</feature>
<dbReference type="PANTHER" id="PTHR43190">
    <property type="entry name" value="N-ACETYL-D-GLUCOSAMINE KINASE"/>
    <property type="match status" value="1"/>
</dbReference>
<keyword evidence="2" id="KW-0808">Transferase</keyword>
<keyword evidence="3" id="KW-1185">Reference proteome</keyword>
<dbReference type="Pfam" id="PF01869">
    <property type="entry name" value="BcrAD_BadFG"/>
    <property type="match status" value="1"/>
</dbReference>
<proteinExistence type="predicted"/>
<evidence type="ECO:0000259" key="1">
    <source>
        <dbReference type="Pfam" id="PF01869"/>
    </source>
</evidence>
<keyword evidence="2" id="KW-0418">Kinase</keyword>